<keyword evidence="3" id="KW-1185">Reference proteome</keyword>
<protein>
    <submittedName>
        <fullName evidence="2">Uncharacterized protein</fullName>
    </submittedName>
</protein>
<keyword evidence="1" id="KW-0472">Membrane</keyword>
<dbReference type="RefSeq" id="WP_317128252.1">
    <property type="nucleotide sequence ID" value="NZ_JBHUOO010000042.1"/>
</dbReference>
<dbReference type="Proteomes" id="UP000289859">
    <property type="component" value="Unassembled WGS sequence"/>
</dbReference>
<dbReference type="Pfam" id="PF05684">
    <property type="entry name" value="DUF819"/>
    <property type="match status" value="1"/>
</dbReference>
<evidence type="ECO:0000313" key="3">
    <source>
        <dbReference type="Proteomes" id="UP000289859"/>
    </source>
</evidence>
<evidence type="ECO:0000313" key="2">
    <source>
        <dbReference type="EMBL" id="RXG17767.1"/>
    </source>
</evidence>
<keyword evidence="1" id="KW-0812">Transmembrane</keyword>
<feature type="transmembrane region" description="Helical" evidence="1">
    <location>
        <begin position="33"/>
        <end position="51"/>
    </location>
</feature>
<evidence type="ECO:0000256" key="1">
    <source>
        <dbReference type="SAM" id="Phobius"/>
    </source>
</evidence>
<reference evidence="2 3" key="1">
    <citation type="submission" date="2018-07" db="EMBL/GenBank/DDBJ databases">
        <title>Leeuwenhoekiella genomics.</title>
        <authorList>
            <person name="Tahon G."/>
            <person name="Willems A."/>
        </authorList>
    </citation>
    <scope>NUCLEOTIDE SEQUENCE [LARGE SCALE GENOMIC DNA]</scope>
    <source>
        <strain evidence="2 3">LMG 29608</strain>
    </source>
</reference>
<proteinExistence type="predicted"/>
<accession>A0A4Q0NY95</accession>
<dbReference type="EMBL" id="QOVK01000017">
    <property type="protein sequence ID" value="RXG17767.1"/>
    <property type="molecule type" value="Genomic_DNA"/>
</dbReference>
<feature type="transmembrane region" description="Helical" evidence="1">
    <location>
        <begin position="63"/>
        <end position="81"/>
    </location>
</feature>
<organism evidence="2 3">
    <name type="scientific">Leeuwenhoekiella polynyae</name>
    <dbReference type="NCBI Taxonomy" id="1550906"/>
    <lineage>
        <taxon>Bacteria</taxon>
        <taxon>Pseudomonadati</taxon>
        <taxon>Bacteroidota</taxon>
        <taxon>Flavobacteriia</taxon>
        <taxon>Flavobacteriales</taxon>
        <taxon>Flavobacteriaceae</taxon>
        <taxon>Leeuwenhoekiella</taxon>
    </lineage>
</organism>
<dbReference type="InterPro" id="IPR008537">
    <property type="entry name" value="DUF819"/>
</dbReference>
<dbReference type="AlphaFoldDB" id="A0A4Q0NY95"/>
<feature type="transmembrane region" description="Helical" evidence="1">
    <location>
        <begin position="87"/>
        <end position="108"/>
    </location>
</feature>
<keyword evidence="1" id="KW-1133">Transmembrane helix</keyword>
<name>A0A4Q0NY95_9FLAO</name>
<gene>
    <name evidence="2" type="ORF">DSM02_3103</name>
</gene>
<sequence>MHYLNTHFASFLDNNFEVVRNKEKILSSLRTDFLWMVVFATAFGIILPFTRTKNYEGACSSKFGERFIYILAATISIQMGLTKALENPGLIAIGLIWISIHGGLLIGVTKLIKPPYSFLEVGSQANMDGLPQLL</sequence>
<comment type="caution">
    <text evidence="2">The sequence shown here is derived from an EMBL/GenBank/DDBJ whole genome shotgun (WGS) entry which is preliminary data.</text>
</comment>